<dbReference type="PANTHER" id="PTHR35186">
    <property type="entry name" value="ANK_REP_REGION DOMAIN-CONTAINING PROTEIN"/>
    <property type="match status" value="1"/>
</dbReference>
<keyword evidence="1" id="KW-0732">Signal</keyword>
<accession>A0AAE0NN50</accession>
<dbReference type="PANTHER" id="PTHR35186:SF4">
    <property type="entry name" value="PRION-INHIBITION AND PROPAGATION HELO DOMAIN-CONTAINING PROTEIN"/>
    <property type="match status" value="1"/>
</dbReference>
<proteinExistence type="predicted"/>
<evidence type="ECO:0000313" key="3">
    <source>
        <dbReference type="EMBL" id="KAK3384602.1"/>
    </source>
</evidence>
<reference evidence="3" key="2">
    <citation type="submission" date="2023-06" db="EMBL/GenBank/DDBJ databases">
        <authorList>
            <consortium name="Lawrence Berkeley National Laboratory"/>
            <person name="Haridas S."/>
            <person name="Hensen N."/>
            <person name="Bonometti L."/>
            <person name="Westerberg I."/>
            <person name="Brannstrom I.O."/>
            <person name="Guillou S."/>
            <person name="Cros-Aarteil S."/>
            <person name="Calhoun S."/>
            <person name="Kuo A."/>
            <person name="Mondo S."/>
            <person name="Pangilinan J."/>
            <person name="Riley R."/>
            <person name="Labutti K."/>
            <person name="Andreopoulos B."/>
            <person name="Lipzen A."/>
            <person name="Chen C."/>
            <person name="Yanf M."/>
            <person name="Daum C."/>
            <person name="Ng V."/>
            <person name="Clum A."/>
            <person name="Steindorff A."/>
            <person name="Ohm R."/>
            <person name="Martin F."/>
            <person name="Silar P."/>
            <person name="Natvig D."/>
            <person name="Lalanne C."/>
            <person name="Gautier V."/>
            <person name="Ament-Velasquez S.L."/>
            <person name="Kruys A."/>
            <person name="Hutchinson M.I."/>
            <person name="Powell A.J."/>
            <person name="Barry K."/>
            <person name="Miller A.N."/>
            <person name="Grigoriev I.V."/>
            <person name="Debuchy R."/>
            <person name="Gladieux P."/>
            <person name="Thoren M.H."/>
            <person name="Johannesson H."/>
        </authorList>
    </citation>
    <scope>NUCLEOTIDE SEQUENCE</scope>
    <source>
        <strain evidence="3">CBS 958.72</strain>
    </source>
</reference>
<protein>
    <recommendedName>
        <fullName evidence="2">DUF7580 domain-containing protein</fullName>
    </recommendedName>
</protein>
<dbReference type="InterPro" id="IPR056002">
    <property type="entry name" value="DUF7580"/>
</dbReference>
<feature type="domain" description="DUF7580" evidence="2">
    <location>
        <begin position="221"/>
        <end position="547"/>
    </location>
</feature>
<gene>
    <name evidence="3" type="ORF">B0T24DRAFT_93051</name>
</gene>
<evidence type="ECO:0000256" key="1">
    <source>
        <dbReference type="SAM" id="SignalP"/>
    </source>
</evidence>
<keyword evidence="4" id="KW-1185">Reference proteome</keyword>
<organism evidence="3 4">
    <name type="scientific">Lasiosphaeria ovina</name>
    <dbReference type="NCBI Taxonomy" id="92902"/>
    <lineage>
        <taxon>Eukaryota</taxon>
        <taxon>Fungi</taxon>
        <taxon>Dikarya</taxon>
        <taxon>Ascomycota</taxon>
        <taxon>Pezizomycotina</taxon>
        <taxon>Sordariomycetes</taxon>
        <taxon>Sordariomycetidae</taxon>
        <taxon>Sordariales</taxon>
        <taxon>Lasiosphaeriaceae</taxon>
        <taxon>Lasiosphaeria</taxon>
    </lineage>
</organism>
<reference evidence="3" key="1">
    <citation type="journal article" date="2023" name="Mol. Phylogenet. Evol.">
        <title>Genome-scale phylogeny and comparative genomics of the fungal order Sordariales.</title>
        <authorList>
            <person name="Hensen N."/>
            <person name="Bonometti L."/>
            <person name="Westerberg I."/>
            <person name="Brannstrom I.O."/>
            <person name="Guillou S."/>
            <person name="Cros-Aarteil S."/>
            <person name="Calhoun S."/>
            <person name="Haridas S."/>
            <person name="Kuo A."/>
            <person name="Mondo S."/>
            <person name="Pangilinan J."/>
            <person name="Riley R."/>
            <person name="LaButti K."/>
            <person name="Andreopoulos B."/>
            <person name="Lipzen A."/>
            <person name="Chen C."/>
            <person name="Yan M."/>
            <person name="Daum C."/>
            <person name="Ng V."/>
            <person name="Clum A."/>
            <person name="Steindorff A."/>
            <person name="Ohm R.A."/>
            <person name="Martin F."/>
            <person name="Silar P."/>
            <person name="Natvig D.O."/>
            <person name="Lalanne C."/>
            <person name="Gautier V."/>
            <person name="Ament-Velasquez S.L."/>
            <person name="Kruys A."/>
            <person name="Hutchinson M.I."/>
            <person name="Powell A.J."/>
            <person name="Barry K."/>
            <person name="Miller A.N."/>
            <person name="Grigoriev I.V."/>
            <person name="Debuchy R."/>
            <person name="Gladieux P."/>
            <person name="Hiltunen Thoren M."/>
            <person name="Johannesson H."/>
        </authorList>
    </citation>
    <scope>NUCLEOTIDE SEQUENCE</scope>
    <source>
        <strain evidence="3">CBS 958.72</strain>
    </source>
</reference>
<comment type="caution">
    <text evidence="3">The sequence shown here is derived from an EMBL/GenBank/DDBJ whole genome shotgun (WGS) entry which is preliminary data.</text>
</comment>
<evidence type="ECO:0000259" key="2">
    <source>
        <dbReference type="Pfam" id="PF24476"/>
    </source>
</evidence>
<dbReference type="Proteomes" id="UP001287356">
    <property type="component" value="Unassembled WGS sequence"/>
</dbReference>
<feature type="chain" id="PRO_5042111181" description="DUF7580 domain-containing protein" evidence="1">
    <location>
        <begin position="21"/>
        <end position="551"/>
    </location>
</feature>
<sequence>MSGFEVVGVVFAVLPLFSKASKLYAQNAAAFHQAIYPKKRDEKLAEFYDTFWWDVYILRSQLEQVVSNLPRLSEERKQEIKASRSLDNWDKAADVGQALKDFFLSGNDYLAFQKVMSKVLSMLARLVKDDSVHISMLDTDLPNIFKKLKKFQEDRDAGSTLSTFWERFKFLRREKDRETCLKNLRTWNKRVGTVIGPACEAAERQKAVSAPVVVPESGFSLQLRTLSRRLFDALGGSWLCGCDVRHEARFCLASCGGRYKEYATVDQVVISFDFLVSHQHRDATGMWREGTVMIQKTRLCSNSLQGGAAELERVCDAIRDAITPQHCLQLLVEDVEDMEQTQRMWRLSWREPRLQYLPEKPPDSLGMLLEGCAAPSLVKRRRLALLFTHSLLQLHESPWLSDKWNNDRIHFFYIGTDVPDLERPYISTAFDDLPSGFEPPDLDCFHKNPGILRLGILLIEIHKWRPLKTFQTADDLVEGKRTLNTDLFVARRVLKTMDDCYPTYTKAINACLSVPWVCSGSRVSLEDQGTRNGLQSDVIQLLEKEVALGDN</sequence>
<evidence type="ECO:0000313" key="4">
    <source>
        <dbReference type="Proteomes" id="UP001287356"/>
    </source>
</evidence>
<feature type="signal peptide" evidence="1">
    <location>
        <begin position="1"/>
        <end position="20"/>
    </location>
</feature>
<name>A0AAE0NN50_9PEZI</name>
<dbReference type="EMBL" id="JAULSN010000001">
    <property type="protein sequence ID" value="KAK3384602.1"/>
    <property type="molecule type" value="Genomic_DNA"/>
</dbReference>
<dbReference type="AlphaFoldDB" id="A0AAE0NN50"/>
<dbReference type="Pfam" id="PF24476">
    <property type="entry name" value="DUF7580"/>
    <property type="match status" value="1"/>
</dbReference>